<organism evidence="1 2">
    <name type="scientific">Streptomyces arboris</name>
    <dbReference type="NCBI Taxonomy" id="2600619"/>
    <lineage>
        <taxon>Bacteria</taxon>
        <taxon>Bacillati</taxon>
        <taxon>Actinomycetota</taxon>
        <taxon>Actinomycetes</taxon>
        <taxon>Kitasatosporales</taxon>
        <taxon>Streptomycetaceae</taxon>
        <taxon>Streptomyces</taxon>
    </lineage>
</organism>
<dbReference type="Proteomes" id="UP000326907">
    <property type="component" value="Unassembled WGS sequence"/>
</dbReference>
<accession>A0A5N5EHW0</accession>
<sequence>MRAAWYERKLAGNQSPGCSGQGSLRLFDFQAAMQAHERFQVDVLTIMSATTRLLAVPIPVGATDTLRAALREERLRWRAQIDDATKHLTDHFEEVAFAFAQSRALTETAVRYFGTARMVWISDRPEDRKLNALRDTTQHCHALFFDSPVYLIQRARAGCELERLLDELESPPEP</sequence>
<dbReference type="EMBL" id="VYUA01000057">
    <property type="protein sequence ID" value="KAB2588162.1"/>
    <property type="molecule type" value="Genomic_DNA"/>
</dbReference>
<comment type="caution">
    <text evidence="1">The sequence shown here is derived from an EMBL/GenBank/DDBJ whole genome shotgun (WGS) entry which is preliminary data.</text>
</comment>
<protein>
    <submittedName>
        <fullName evidence="1">Uncharacterized protein</fullName>
    </submittedName>
</protein>
<dbReference type="AlphaFoldDB" id="A0A5N5EHW0"/>
<gene>
    <name evidence="1" type="ORF">F5983_33850</name>
</gene>
<name>A0A5N5EHW0_9ACTN</name>
<reference evidence="1 2" key="1">
    <citation type="submission" date="2019-09" db="EMBL/GenBank/DDBJ databases">
        <authorList>
            <person name="Liu P."/>
        </authorList>
    </citation>
    <scope>NUCLEOTIDE SEQUENCE [LARGE SCALE GENOMIC DNA]</scope>
    <source>
        <strain evidence="1 2">TRM68085</strain>
    </source>
</reference>
<evidence type="ECO:0000313" key="1">
    <source>
        <dbReference type="EMBL" id="KAB2588162.1"/>
    </source>
</evidence>
<dbReference type="RefSeq" id="WP_151513662.1">
    <property type="nucleotide sequence ID" value="NZ_VYUA01000057.1"/>
</dbReference>
<proteinExistence type="predicted"/>
<evidence type="ECO:0000313" key="2">
    <source>
        <dbReference type="Proteomes" id="UP000326907"/>
    </source>
</evidence>
<keyword evidence="2" id="KW-1185">Reference proteome</keyword>